<feature type="transmembrane region" description="Helical" evidence="7">
    <location>
        <begin position="240"/>
        <end position="260"/>
    </location>
</feature>
<evidence type="ECO:0000256" key="1">
    <source>
        <dbReference type="ARBA" id="ARBA00004651"/>
    </source>
</evidence>
<dbReference type="InterPro" id="IPR004638">
    <property type="entry name" value="EmrB-like"/>
</dbReference>
<keyword evidence="4 7" id="KW-0812">Transmembrane</keyword>
<dbReference type="PRINTS" id="PR01036">
    <property type="entry name" value="TCRTETB"/>
</dbReference>
<keyword evidence="3" id="KW-1003">Cell membrane</keyword>
<dbReference type="SUPFAM" id="SSF103473">
    <property type="entry name" value="MFS general substrate transporter"/>
    <property type="match status" value="1"/>
</dbReference>
<accession>A0ABW8AQB0</accession>
<feature type="transmembrane region" description="Helical" evidence="7">
    <location>
        <begin position="347"/>
        <end position="369"/>
    </location>
</feature>
<dbReference type="EMBL" id="JBITLV010000005">
    <property type="protein sequence ID" value="MFI7588565.1"/>
    <property type="molecule type" value="Genomic_DNA"/>
</dbReference>
<feature type="transmembrane region" description="Helical" evidence="7">
    <location>
        <begin position="313"/>
        <end position="335"/>
    </location>
</feature>
<proteinExistence type="predicted"/>
<feature type="transmembrane region" description="Helical" evidence="7">
    <location>
        <begin position="88"/>
        <end position="107"/>
    </location>
</feature>
<gene>
    <name evidence="9" type="ORF">ACIB24_15960</name>
</gene>
<feature type="transmembrane region" description="Helical" evidence="7">
    <location>
        <begin position="281"/>
        <end position="301"/>
    </location>
</feature>
<dbReference type="Gene3D" id="1.20.1250.20">
    <property type="entry name" value="MFS general substrate transporter like domains"/>
    <property type="match status" value="1"/>
</dbReference>
<dbReference type="PANTHER" id="PTHR42718">
    <property type="entry name" value="MAJOR FACILITATOR SUPERFAMILY MULTIDRUG TRANSPORTER MFSC"/>
    <property type="match status" value="1"/>
</dbReference>
<dbReference type="RefSeq" id="WP_398282404.1">
    <property type="nucleotide sequence ID" value="NZ_JBITLV010000005.1"/>
</dbReference>
<dbReference type="Pfam" id="PF07690">
    <property type="entry name" value="MFS_1"/>
    <property type="match status" value="1"/>
</dbReference>
<keyword evidence="6 7" id="KW-0472">Membrane</keyword>
<keyword evidence="2" id="KW-0813">Transport</keyword>
<evidence type="ECO:0000256" key="4">
    <source>
        <dbReference type="ARBA" id="ARBA00022692"/>
    </source>
</evidence>
<dbReference type="InterPro" id="IPR020846">
    <property type="entry name" value="MFS_dom"/>
</dbReference>
<dbReference type="PROSITE" id="PS50850">
    <property type="entry name" value="MFS"/>
    <property type="match status" value="1"/>
</dbReference>
<evidence type="ECO:0000313" key="10">
    <source>
        <dbReference type="Proteomes" id="UP001612915"/>
    </source>
</evidence>
<feature type="transmembrane region" description="Helical" evidence="7">
    <location>
        <begin position="210"/>
        <end position="228"/>
    </location>
</feature>
<organism evidence="9 10">
    <name type="scientific">Spongisporangium articulatum</name>
    <dbReference type="NCBI Taxonomy" id="3362603"/>
    <lineage>
        <taxon>Bacteria</taxon>
        <taxon>Bacillati</taxon>
        <taxon>Actinomycetota</taxon>
        <taxon>Actinomycetes</taxon>
        <taxon>Kineosporiales</taxon>
        <taxon>Kineosporiaceae</taxon>
        <taxon>Spongisporangium</taxon>
    </lineage>
</organism>
<feature type="transmembrane region" description="Helical" evidence="7">
    <location>
        <begin position="58"/>
        <end position="76"/>
    </location>
</feature>
<feature type="transmembrane region" description="Helical" evidence="7">
    <location>
        <begin position="23"/>
        <end position="46"/>
    </location>
</feature>
<dbReference type="PANTHER" id="PTHR42718:SF46">
    <property type="entry name" value="BLR6921 PROTEIN"/>
    <property type="match status" value="1"/>
</dbReference>
<protein>
    <submittedName>
        <fullName evidence="9">MFS transporter</fullName>
    </submittedName>
</protein>
<evidence type="ECO:0000256" key="6">
    <source>
        <dbReference type="ARBA" id="ARBA00023136"/>
    </source>
</evidence>
<feature type="transmembrane region" description="Helical" evidence="7">
    <location>
        <begin position="375"/>
        <end position="398"/>
    </location>
</feature>
<dbReference type="InterPro" id="IPR011701">
    <property type="entry name" value="MFS"/>
</dbReference>
<keyword evidence="10" id="KW-1185">Reference proteome</keyword>
<keyword evidence="5 7" id="KW-1133">Transmembrane helix</keyword>
<feature type="transmembrane region" description="Helical" evidence="7">
    <location>
        <begin position="119"/>
        <end position="139"/>
    </location>
</feature>
<reference evidence="9 10" key="1">
    <citation type="submission" date="2024-10" db="EMBL/GenBank/DDBJ databases">
        <title>The Natural Products Discovery Center: Release of the First 8490 Sequenced Strains for Exploring Actinobacteria Biosynthetic Diversity.</title>
        <authorList>
            <person name="Kalkreuter E."/>
            <person name="Kautsar S.A."/>
            <person name="Yang D."/>
            <person name="Bader C.D."/>
            <person name="Teijaro C.N."/>
            <person name="Fluegel L."/>
            <person name="Davis C.M."/>
            <person name="Simpson J.R."/>
            <person name="Lauterbach L."/>
            <person name="Steele A.D."/>
            <person name="Gui C."/>
            <person name="Meng S."/>
            <person name="Li G."/>
            <person name="Viehrig K."/>
            <person name="Ye F."/>
            <person name="Su P."/>
            <person name="Kiefer A.F."/>
            <person name="Nichols A."/>
            <person name="Cepeda A.J."/>
            <person name="Yan W."/>
            <person name="Fan B."/>
            <person name="Jiang Y."/>
            <person name="Adhikari A."/>
            <person name="Zheng C.-J."/>
            <person name="Schuster L."/>
            <person name="Cowan T.M."/>
            <person name="Smanski M.J."/>
            <person name="Chevrette M.G."/>
            <person name="De Carvalho L.P.S."/>
            <person name="Shen B."/>
        </authorList>
    </citation>
    <scope>NUCLEOTIDE SEQUENCE [LARGE SCALE GENOMIC DNA]</scope>
    <source>
        <strain evidence="9 10">NPDC049639</strain>
    </source>
</reference>
<feature type="transmembrane region" description="Helical" evidence="7">
    <location>
        <begin position="177"/>
        <end position="198"/>
    </location>
</feature>
<evidence type="ECO:0000256" key="5">
    <source>
        <dbReference type="ARBA" id="ARBA00022989"/>
    </source>
</evidence>
<feature type="transmembrane region" description="Helical" evidence="7">
    <location>
        <begin position="507"/>
        <end position="524"/>
    </location>
</feature>
<evidence type="ECO:0000256" key="3">
    <source>
        <dbReference type="ARBA" id="ARBA00022475"/>
    </source>
</evidence>
<dbReference type="CDD" id="cd17321">
    <property type="entry name" value="MFS_MMR_MDR_like"/>
    <property type="match status" value="1"/>
</dbReference>
<feature type="transmembrane region" description="Helical" evidence="7">
    <location>
        <begin position="146"/>
        <end position="171"/>
    </location>
</feature>
<dbReference type="Proteomes" id="UP001612915">
    <property type="component" value="Unassembled WGS sequence"/>
</dbReference>
<evidence type="ECO:0000259" key="8">
    <source>
        <dbReference type="PROSITE" id="PS50850"/>
    </source>
</evidence>
<evidence type="ECO:0000313" key="9">
    <source>
        <dbReference type="EMBL" id="MFI7588565.1"/>
    </source>
</evidence>
<comment type="caution">
    <text evidence="9">The sequence shown here is derived from an EMBL/GenBank/DDBJ whole genome shotgun (WGS) entry which is preliminary data.</text>
</comment>
<evidence type="ECO:0000256" key="7">
    <source>
        <dbReference type="SAM" id="Phobius"/>
    </source>
</evidence>
<dbReference type="InterPro" id="IPR036259">
    <property type="entry name" value="MFS_trans_sf"/>
</dbReference>
<name>A0ABW8AQB0_9ACTN</name>
<dbReference type="NCBIfam" id="TIGR00711">
    <property type="entry name" value="efflux_EmrB"/>
    <property type="match status" value="1"/>
</dbReference>
<comment type="subcellular location">
    <subcellularLocation>
        <location evidence="1">Cell membrane</location>
        <topology evidence="1">Multi-pass membrane protein</topology>
    </subcellularLocation>
</comment>
<dbReference type="Gene3D" id="1.20.1720.10">
    <property type="entry name" value="Multidrug resistance protein D"/>
    <property type="match status" value="1"/>
</dbReference>
<evidence type="ECO:0000256" key="2">
    <source>
        <dbReference type="ARBA" id="ARBA00022448"/>
    </source>
</evidence>
<feature type="domain" description="Major facilitator superfamily (MFS) profile" evidence="8">
    <location>
        <begin position="23"/>
        <end position="529"/>
    </location>
</feature>
<sequence>MSTPTTPAAATPTSPPGARTGPVIAVLALGLFMTLLDLTIVNIAIPDLVDSLGSSLDQVLWVLNAYSLLYAVLLITTGRLGDLIGPKAMYLTGMAVFVAASAGSGFARTTAVLIACRALQGVGAAMLAPQTLVFITALLPPDKRAAGFAAIGGTSGLAVLAGPTLGGFIVTHLGWEWIFFVNLPIGLLTMALCVRLVPDVRPGIRHRLDLLGVLLLTAGLFGVVFGLIEGERYDWATITGALTIPEVIAAGVAVLVLFGVREARRQGGEPLLPFEVFRNRNFTLMAGVLAIMGFAMVGLYLPLTIYFQSVLGLSAVAAGLAIAPQPLAMMFSSMLGGALSDRIFGKYLLVPGLVLFGAGSAWVALAAHADSGRLVFVPGLVIAGLGMGWVWVPVFSLATRDLPPRLAGVSSGVLDTVQELGSVLATAVIGALLSSRLASSLHDEAVSRSAGLPDGVRSRFVAGFDQAGSSGLQVGAGSGSGGGTGRLAQLGHDVFAHGFVTAMRPTMLVPVALMALAAFLALAVRRPADVADVAEVVEGRTDAERPMA</sequence>